<comment type="caution">
    <text evidence="2">The sequence shown here is derived from an EMBL/GenBank/DDBJ whole genome shotgun (WGS) entry which is preliminary data.</text>
</comment>
<keyword evidence="3" id="KW-1185">Reference proteome</keyword>
<dbReference type="Proteomes" id="UP000298030">
    <property type="component" value="Unassembled WGS sequence"/>
</dbReference>
<gene>
    <name evidence="2" type="ORF">FA13DRAFT_1634179</name>
</gene>
<dbReference type="CDD" id="cd05288">
    <property type="entry name" value="PGDH"/>
    <property type="match status" value="1"/>
</dbReference>
<dbReference type="PANTHER" id="PTHR43205">
    <property type="entry name" value="PROSTAGLANDIN REDUCTASE"/>
    <property type="match status" value="1"/>
</dbReference>
<proteinExistence type="predicted"/>
<dbReference type="OrthoDB" id="809632at2759"/>
<feature type="non-terminal residue" evidence="2">
    <location>
        <position position="1"/>
    </location>
</feature>
<evidence type="ECO:0000259" key="1">
    <source>
        <dbReference type="Pfam" id="PF00107"/>
    </source>
</evidence>
<organism evidence="2 3">
    <name type="scientific">Coprinellus micaceus</name>
    <name type="common">Glistening ink-cap mushroom</name>
    <name type="synonym">Coprinus micaceus</name>
    <dbReference type="NCBI Taxonomy" id="71717"/>
    <lineage>
        <taxon>Eukaryota</taxon>
        <taxon>Fungi</taxon>
        <taxon>Dikarya</taxon>
        <taxon>Basidiomycota</taxon>
        <taxon>Agaricomycotina</taxon>
        <taxon>Agaricomycetes</taxon>
        <taxon>Agaricomycetidae</taxon>
        <taxon>Agaricales</taxon>
        <taxon>Agaricineae</taxon>
        <taxon>Psathyrellaceae</taxon>
        <taxon>Coprinellus</taxon>
    </lineage>
</organism>
<dbReference type="InterPro" id="IPR036291">
    <property type="entry name" value="NAD(P)-bd_dom_sf"/>
</dbReference>
<dbReference type="AlphaFoldDB" id="A0A4Y7T0N2"/>
<dbReference type="Gene3D" id="3.40.50.720">
    <property type="entry name" value="NAD(P)-binding Rossmann-like Domain"/>
    <property type="match status" value="1"/>
</dbReference>
<accession>A0A4Y7T0N2</accession>
<dbReference type="GO" id="GO:0016628">
    <property type="term" value="F:oxidoreductase activity, acting on the CH-CH group of donors, NAD or NADP as acceptor"/>
    <property type="evidence" value="ECO:0007669"/>
    <property type="project" value="InterPro"/>
</dbReference>
<dbReference type="STRING" id="71717.A0A4Y7T0N2"/>
<dbReference type="InterPro" id="IPR045010">
    <property type="entry name" value="MDR_fam"/>
</dbReference>
<dbReference type="PANTHER" id="PTHR43205:SF7">
    <property type="entry name" value="PROSTAGLANDIN REDUCTASE 1"/>
    <property type="match status" value="1"/>
</dbReference>
<protein>
    <submittedName>
        <fullName evidence="2">NAD(P)-binding protein</fullName>
    </submittedName>
</protein>
<dbReference type="InterPro" id="IPR013149">
    <property type="entry name" value="ADH-like_C"/>
</dbReference>
<dbReference type="Pfam" id="PF00107">
    <property type="entry name" value="ADH_zinc_N"/>
    <property type="match status" value="1"/>
</dbReference>
<feature type="domain" description="Alcohol dehydrogenase-like C-terminal" evidence="1">
    <location>
        <begin position="13"/>
        <end position="135"/>
    </location>
</feature>
<name>A0A4Y7T0N2_COPMI</name>
<sequence>QGETAFVTAGGGPVGSFVIQLAKLSGCRVIASAGSPEKLEFMKSIGADVVFNYKEEDTLEILKREGGIDIYWDNVGGEVLDAAFEAAKVNARFIECGMISSYNTGGVPLKNAGHIVTKSLAINGFIVSRLQDKYDAAFYAEVPKLVADGTLKYKEEVFEGLQSVGDAILAVQKGTNKAKAVIRVAPDA</sequence>
<evidence type="ECO:0000313" key="3">
    <source>
        <dbReference type="Proteomes" id="UP000298030"/>
    </source>
</evidence>
<reference evidence="2 3" key="1">
    <citation type="journal article" date="2019" name="Nat. Ecol. Evol.">
        <title>Megaphylogeny resolves global patterns of mushroom evolution.</title>
        <authorList>
            <person name="Varga T."/>
            <person name="Krizsan K."/>
            <person name="Foldi C."/>
            <person name="Dima B."/>
            <person name="Sanchez-Garcia M."/>
            <person name="Sanchez-Ramirez S."/>
            <person name="Szollosi G.J."/>
            <person name="Szarkandi J.G."/>
            <person name="Papp V."/>
            <person name="Albert L."/>
            <person name="Andreopoulos W."/>
            <person name="Angelini C."/>
            <person name="Antonin V."/>
            <person name="Barry K.W."/>
            <person name="Bougher N.L."/>
            <person name="Buchanan P."/>
            <person name="Buyck B."/>
            <person name="Bense V."/>
            <person name="Catcheside P."/>
            <person name="Chovatia M."/>
            <person name="Cooper J."/>
            <person name="Damon W."/>
            <person name="Desjardin D."/>
            <person name="Finy P."/>
            <person name="Geml J."/>
            <person name="Haridas S."/>
            <person name="Hughes K."/>
            <person name="Justo A."/>
            <person name="Karasinski D."/>
            <person name="Kautmanova I."/>
            <person name="Kiss B."/>
            <person name="Kocsube S."/>
            <person name="Kotiranta H."/>
            <person name="LaButti K.M."/>
            <person name="Lechner B.E."/>
            <person name="Liimatainen K."/>
            <person name="Lipzen A."/>
            <person name="Lukacs Z."/>
            <person name="Mihaltcheva S."/>
            <person name="Morgado L.N."/>
            <person name="Niskanen T."/>
            <person name="Noordeloos M.E."/>
            <person name="Ohm R.A."/>
            <person name="Ortiz-Santana B."/>
            <person name="Ovrebo C."/>
            <person name="Racz N."/>
            <person name="Riley R."/>
            <person name="Savchenko A."/>
            <person name="Shiryaev A."/>
            <person name="Soop K."/>
            <person name="Spirin V."/>
            <person name="Szebenyi C."/>
            <person name="Tomsovsky M."/>
            <person name="Tulloss R.E."/>
            <person name="Uehling J."/>
            <person name="Grigoriev I.V."/>
            <person name="Vagvolgyi C."/>
            <person name="Papp T."/>
            <person name="Martin F.M."/>
            <person name="Miettinen O."/>
            <person name="Hibbett D.S."/>
            <person name="Nagy L.G."/>
        </authorList>
    </citation>
    <scope>NUCLEOTIDE SEQUENCE [LARGE SCALE GENOMIC DNA]</scope>
    <source>
        <strain evidence="2 3">FP101781</strain>
    </source>
</reference>
<dbReference type="Gene3D" id="3.90.180.10">
    <property type="entry name" value="Medium-chain alcohol dehydrogenases, catalytic domain"/>
    <property type="match status" value="1"/>
</dbReference>
<dbReference type="EMBL" id="QPFP01000037">
    <property type="protein sequence ID" value="TEB27710.1"/>
    <property type="molecule type" value="Genomic_DNA"/>
</dbReference>
<dbReference type="SUPFAM" id="SSF51735">
    <property type="entry name" value="NAD(P)-binding Rossmann-fold domains"/>
    <property type="match status" value="1"/>
</dbReference>
<evidence type="ECO:0000313" key="2">
    <source>
        <dbReference type="EMBL" id="TEB27710.1"/>
    </source>
</evidence>